<keyword evidence="1" id="KW-0812">Transmembrane</keyword>
<proteinExistence type="predicted"/>
<organism evidence="2 3">
    <name type="scientific">Sporomusa acidovorans (strain ATCC 49682 / DSM 3132 / Mol)</name>
    <dbReference type="NCBI Taxonomy" id="1123286"/>
    <lineage>
        <taxon>Bacteria</taxon>
        <taxon>Bacillati</taxon>
        <taxon>Bacillota</taxon>
        <taxon>Negativicutes</taxon>
        <taxon>Selenomonadales</taxon>
        <taxon>Sporomusaceae</taxon>
        <taxon>Sporomusa</taxon>
    </lineage>
</organism>
<evidence type="ECO:0000313" key="3">
    <source>
        <dbReference type="Proteomes" id="UP000216052"/>
    </source>
</evidence>
<name>A0ABZ3J4C5_SPOA4</name>
<keyword evidence="1" id="KW-0472">Membrane</keyword>
<dbReference type="Proteomes" id="UP000216052">
    <property type="component" value="Chromosome"/>
</dbReference>
<feature type="transmembrane region" description="Helical" evidence="1">
    <location>
        <begin position="12"/>
        <end position="37"/>
    </location>
</feature>
<reference evidence="2" key="1">
    <citation type="submission" date="2024-05" db="EMBL/GenBank/DDBJ databases">
        <title>Isolation and characterization of Sporomusa carbonis sp. nov., a carboxydotrophic hydrogenogen in the genus of Sporomusa isolated from a charcoal burning pile.</title>
        <authorList>
            <person name="Boeer T."/>
            <person name="Rosenbaum F."/>
            <person name="Eysell L."/>
            <person name="Mueller V."/>
            <person name="Daniel R."/>
            <person name="Poehlein A."/>
        </authorList>
    </citation>
    <scope>NUCLEOTIDE SEQUENCE [LARGE SCALE GENOMIC DNA]</scope>
    <source>
        <strain evidence="2">DSM 3132</strain>
    </source>
</reference>
<evidence type="ECO:0000313" key="2">
    <source>
        <dbReference type="EMBL" id="XFO73217.1"/>
    </source>
</evidence>
<gene>
    <name evidence="2" type="ORF">SPACI_033030</name>
</gene>
<sequence>MKVYLSALIIEAFSLVLLHSPLIFELNIILTTLVIVVNKFK</sequence>
<protein>
    <submittedName>
        <fullName evidence="2">Uncharacterized protein</fullName>
    </submittedName>
</protein>
<dbReference type="EMBL" id="CP155571">
    <property type="protein sequence ID" value="XFO73217.1"/>
    <property type="molecule type" value="Genomic_DNA"/>
</dbReference>
<accession>A0ABZ3J4C5</accession>
<keyword evidence="3" id="KW-1185">Reference proteome</keyword>
<keyword evidence="1" id="KW-1133">Transmembrane helix</keyword>
<evidence type="ECO:0000256" key="1">
    <source>
        <dbReference type="SAM" id="Phobius"/>
    </source>
</evidence>